<feature type="transmembrane region" description="Helical" evidence="18">
    <location>
        <begin position="296"/>
        <end position="314"/>
    </location>
</feature>
<keyword evidence="6" id="KW-0813">Transport</keyword>
<evidence type="ECO:0000313" key="20">
    <source>
        <dbReference type="EMBL" id="QHH25558.1"/>
    </source>
</evidence>
<keyword evidence="11 18" id="KW-0249">Electron transport</keyword>
<evidence type="ECO:0000256" key="15">
    <source>
        <dbReference type="ARBA" id="ARBA00023128"/>
    </source>
</evidence>
<keyword evidence="14 18" id="KW-0830">Ubiquinone</keyword>
<evidence type="ECO:0000256" key="5">
    <source>
        <dbReference type="ARBA" id="ARBA00021008"/>
    </source>
</evidence>
<dbReference type="InterPro" id="IPR050175">
    <property type="entry name" value="Complex_I_Subunit_2"/>
</dbReference>
<feature type="transmembrane region" description="Helical" evidence="18">
    <location>
        <begin position="173"/>
        <end position="198"/>
    </location>
</feature>
<dbReference type="PANTHER" id="PTHR46552">
    <property type="entry name" value="NADH-UBIQUINONE OXIDOREDUCTASE CHAIN 2"/>
    <property type="match status" value="1"/>
</dbReference>
<dbReference type="GO" id="GO:0008137">
    <property type="term" value="F:NADH dehydrogenase (ubiquinone) activity"/>
    <property type="evidence" value="ECO:0007669"/>
    <property type="project" value="UniProtKB-EC"/>
</dbReference>
<feature type="transmembrane region" description="Helical" evidence="18">
    <location>
        <begin position="96"/>
        <end position="118"/>
    </location>
</feature>
<evidence type="ECO:0000256" key="4">
    <source>
        <dbReference type="ARBA" id="ARBA00012944"/>
    </source>
</evidence>
<geneLocation type="mitochondrion" evidence="20"/>
<evidence type="ECO:0000256" key="14">
    <source>
        <dbReference type="ARBA" id="ARBA00023075"/>
    </source>
</evidence>
<evidence type="ECO:0000259" key="19">
    <source>
        <dbReference type="Pfam" id="PF00361"/>
    </source>
</evidence>
<feature type="transmembrane region" description="Helical" evidence="18">
    <location>
        <begin position="253"/>
        <end position="276"/>
    </location>
</feature>
<comment type="function">
    <text evidence="18">Core subunit of the mitochondrial membrane respiratory chain NADH dehydrogenase (Complex I) which catalyzes electron transfer from NADH through the respiratory chain, using ubiquinone as an electron acceptor. Essential for the catalytic activity and assembly of complex I.</text>
</comment>
<dbReference type="AlphaFoldDB" id="A0A6B9RGH6"/>
<keyword evidence="16 18" id="KW-0472">Membrane</keyword>
<sequence length="315" mass="36849">MPQSLILFFGIYICSFMIVLGCDSWFLLWFGLEINMISFIAVIYCRSLMSIEGCMKYFFIQSVGSGMLMCSLYFDYYGMINFVSLILSYKMGAGPFFFWFSSICESLSWVSCFLLMTFQKFMPLLLISMFMGMVIWLIILVSIIVGVVGAFNEKKLKKLFAFSSIHHMGWMMLCNYLGSFIWIFYLAGYTFMLWGLIILLNGIEGLDINDLLLVNNKLILILMMLNMGGIPPMFGFFLKWFIFYSMWNFMNMYIMIIIIMSVFMLYVYLRVIYSILMGSLIFCYKDEKGIFNLKNVMSMFFLMMSNFLSSVILIF</sequence>
<dbReference type="EMBL" id="MN296353">
    <property type="protein sequence ID" value="QHH25558.1"/>
    <property type="molecule type" value="Genomic_DNA"/>
</dbReference>
<feature type="transmembrane region" description="Helical" evidence="18">
    <location>
        <begin position="6"/>
        <end position="30"/>
    </location>
</feature>
<evidence type="ECO:0000256" key="1">
    <source>
        <dbReference type="ARBA" id="ARBA00003257"/>
    </source>
</evidence>
<comment type="catalytic activity">
    <reaction evidence="17 18">
        <text>a ubiquinone + NADH + 5 H(+)(in) = a ubiquinol + NAD(+) + 4 H(+)(out)</text>
        <dbReference type="Rhea" id="RHEA:29091"/>
        <dbReference type="Rhea" id="RHEA-COMP:9565"/>
        <dbReference type="Rhea" id="RHEA-COMP:9566"/>
        <dbReference type="ChEBI" id="CHEBI:15378"/>
        <dbReference type="ChEBI" id="CHEBI:16389"/>
        <dbReference type="ChEBI" id="CHEBI:17976"/>
        <dbReference type="ChEBI" id="CHEBI:57540"/>
        <dbReference type="ChEBI" id="CHEBI:57945"/>
        <dbReference type="EC" id="7.1.1.2"/>
    </reaction>
</comment>
<feature type="transmembrane region" description="Helical" evidence="18">
    <location>
        <begin position="66"/>
        <end position="89"/>
    </location>
</feature>
<dbReference type="PANTHER" id="PTHR46552:SF1">
    <property type="entry name" value="NADH-UBIQUINONE OXIDOREDUCTASE CHAIN 2"/>
    <property type="match status" value="1"/>
</dbReference>
<keyword evidence="8 18" id="KW-0812">Transmembrane</keyword>
<gene>
    <name evidence="20" type="primary">ND2</name>
</gene>
<keyword evidence="12 18" id="KW-1133">Transmembrane helix</keyword>
<feature type="domain" description="NADH:quinone oxidoreductase/Mrp antiporter transmembrane" evidence="19">
    <location>
        <begin position="85"/>
        <end position="262"/>
    </location>
</feature>
<dbReference type="PRINTS" id="PR01436">
    <property type="entry name" value="NADHDHGNASE2"/>
</dbReference>
<evidence type="ECO:0000256" key="2">
    <source>
        <dbReference type="ARBA" id="ARBA00004448"/>
    </source>
</evidence>
<evidence type="ECO:0000256" key="3">
    <source>
        <dbReference type="ARBA" id="ARBA00007012"/>
    </source>
</evidence>
<dbReference type="GO" id="GO:0006120">
    <property type="term" value="P:mitochondrial electron transport, NADH to ubiquinone"/>
    <property type="evidence" value="ECO:0007669"/>
    <property type="project" value="InterPro"/>
</dbReference>
<evidence type="ECO:0000256" key="16">
    <source>
        <dbReference type="ARBA" id="ARBA00023136"/>
    </source>
</evidence>
<evidence type="ECO:0000256" key="8">
    <source>
        <dbReference type="ARBA" id="ARBA00022692"/>
    </source>
</evidence>
<keyword evidence="15 18" id="KW-0496">Mitochondrion</keyword>
<evidence type="ECO:0000256" key="6">
    <source>
        <dbReference type="ARBA" id="ARBA00022448"/>
    </source>
</evidence>
<keyword evidence="13 18" id="KW-0520">NAD</keyword>
<dbReference type="InterPro" id="IPR003917">
    <property type="entry name" value="NADH_UbQ_OxRdtase_chain2"/>
</dbReference>
<evidence type="ECO:0000256" key="13">
    <source>
        <dbReference type="ARBA" id="ARBA00023027"/>
    </source>
</evidence>
<organism evidence="20">
    <name type="scientific">Leucauge celebesiana</name>
    <dbReference type="NCBI Taxonomy" id="1112430"/>
    <lineage>
        <taxon>Eukaryota</taxon>
        <taxon>Metazoa</taxon>
        <taxon>Ecdysozoa</taxon>
        <taxon>Arthropoda</taxon>
        <taxon>Chelicerata</taxon>
        <taxon>Arachnida</taxon>
        <taxon>Araneae</taxon>
        <taxon>Araneomorphae</taxon>
        <taxon>Entelegynae</taxon>
        <taxon>Araneoidea</taxon>
        <taxon>Tetragnathidae</taxon>
        <taxon>Leucauge</taxon>
    </lineage>
</organism>
<evidence type="ECO:0000256" key="11">
    <source>
        <dbReference type="ARBA" id="ARBA00022982"/>
    </source>
</evidence>
<keyword evidence="9 18" id="KW-0999">Mitochondrion inner membrane</keyword>
<comment type="subcellular location">
    <subcellularLocation>
        <location evidence="2 18">Mitochondrion inner membrane</location>
        <topology evidence="2 18">Multi-pass membrane protein</topology>
    </subcellularLocation>
</comment>
<dbReference type="Pfam" id="PF00361">
    <property type="entry name" value="Proton_antipo_M"/>
    <property type="match status" value="1"/>
</dbReference>
<accession>A0A6B9RGH6</accession>
<evidence type="ECO:0000256" key="18">
    <source>
        <dbReference type="RuleBase" id="RU003403"/>
    </source>
</evidence>
<evidence type="ECO:0000256" key="9">
    <source>
        <dbReference type="ARBA" id="ARBA00022792"/>
    </source>
</evidence>
<feature type="transmembrane region" description="Helical" evidence="18">
    <location>
        <begin position="124"/>
        <end position="152"/>
    </location>
</feature>
<keyword evidence="10 18" id="KW-1278">Translocase</keyword>
<evidence type="ECO:0000256" key="10">
    <source>
        <dbReference type="ARBA" id="ARBA00022967"/>
    </source>
</evidence>
<evidence type="ECO:0000256" key="12">
    <source>
        <dbReference type="ARBA" id="ARBA00022989"/>
    </source>
</evidence>
<keyword evidence="7 18" id="KW-0679">Respiratory chain</keyword>
<dbReference type="InterPro" id="IPR001750">
    <property type="entry name" value="ND/Mrp_TM"/>
</dbReference>
<feature type="transmembrane region" description="Helical" evidence="18">
    <location>
        <begin position="218"/>
        <end position="241"/>
    </location>
</feature>
<evidence type="ECO:0000256" key="7">
    <source>
        <dbReference type="ARBA" id="ARBA00022660"/>
    </source>
</evidence>
<name>A0A6B9RGH6_9ARAC</name>
<comment type="function">
    <text evidence="1">Core subunit of the mitochondrial membrane respiratory chain NADH dehydrogenase (Complex I) that is believed to belong to the minimal assembly required for catalysis. Complex I functions in the transfer of electrons from NADH to the respiratory chain. The immediate electron acceptor for the enzyme is believed to be ubiquinone.</text>
</comment>
<comment type="similarity">
    <text evidence="3 18">Belongs to the complex I subunit 2 family.</text>
</comment>
<reference evidence="20" key="1">
    <citation type="journal article" date="2019" name="Mitochondrial DNA Part B Resour">
        <title>Characterization of the complete mitochondrial genome and phylogenetic analysis of Leucauge celebesiana (Araneae: Tetragnathidae).</title>
        <authorList>
            <person name="Yan X."/>
            <person name="Xu K.-K."/>
            <person name="Yang D.-X."/>
            <person name="Li C."/>
            <person name="Yang W.-J."/>
        </authorList>
    </citation>
    <scope>NUCLEOTIDE SEQUENCE</scope>
</reference>
<dbReference type="EC" id="7.1.1.2" evidence="4 18"/>
<evidence type="ECO:0000256" key="17">
    <source>
        <dbReference type="ARBA" id="ARBA00049551"/>
    </source>
</evidence>
<proteinExistence type="inferred from homology"/>
<protein>
    <recommendedName>
        <fullName evidence="5 18">NADH-ubiquinone oxidoreductase chain 2</fullName>
        <ecNumber evidence="4 18">7.1.1.2</ecNumber>
    </recommendedName>
</protein>
<dbReference type="GO" id="GO:0005743">
    <property type="term" value="C:mitochondrial inner membrane"/>
    <property type="evidence" value="ECO:0007669"/>
    <property type="project" value="UniProtKB-SubCell"/>
</dbReference>